<dbReference type="InterPro" id="IPR051783">
    <property type="entry name" value="NAD(P)-dependent_oxidoreduct"/>
</dbReference>
<protein>
    <submittedName>
        <fullName evidence="2">NAD-dependent epimerase/dehydratase family protein</fullName>
    </submittedName>
</protein>
<dbReference type="Gene3D" id="3.40.50.720">
    <property type="entry name" value="NAD(P)-binding Rossmann-like Domain"/>
    <property type="match status" value="1"/>
</dbReference>
<dbReference type="SUPFAM" id="SSF51735">
    <property type="entry name" value="NAD(P)-binding Rossmann-fold domains"/>
    <property type="match status" value="1"/>
</dbReference>
<evidence type="ECO:0000259" key="1">
    <source>
        <dbReference type="Pfam" id="PF13460"/>
    </source>
</evidence>
<accession>A0ABV5YTA0</accession>
<proteinExistence type="predicted"/>
<evidence type="ECO:0000313" key="3">
    <source>
        <dbReference type="Proteomes" id="UP001589627"/>
    </source>
</evidence>
<dbReference type="InterPro" id="IPR036291">
    <property type="entry name" value="NAD(P)-bd_dom_sf"/>
</dbReference>
<comment type="caution">
    <text evidence="2">The sequence shown here is derived from an EMBL/GenBank/DDBJ whole genome shotgun (WGS) entry which is preliminary data.</text>
</comment>
<dbReference type="PANTHER" id="PTHR48079">
    <property type="entry name" value="PROTEIN YEEZ"/>
    <property type="match status" value="1"/>
</dbReference>
<evidence type="ECO:0000313" key="2">
    <source>
        <dbReference type="EMBL" id="MFB9838281.1"/>
    </source>
</evidence>
<dbReference type="Proteomes" id="UP001589627">
    <property type="component" value="Unassembled WGS sequence"/>
</dbReference>
<dbReference type="PANTHER" id="PTHR48079:SF6">
    <property type="entry name" value="NAD(P)-BINDING DOMAIN-CONTAINING PROTEIN-RELATED"/>
    <property type="match status" value="1"/>
</dbReference>
<organism evidence="2 3">
    <name type="scientific">Actinoallomurus acaciae</name>
    <dbReference type="NCBI Taxonomy" id="502577"/>
    <lineage>
        <taxon>Bacteria</taxon>
        <taxon>Bacillati</taxon>
        <taxon>Actinomycetota</taxon>
        <taxon>Actinomycetes</taxon>
        <taxon>Streptosporangiales</taxon>
        <taxon>Thermomonosporaceae</taxon>
        <taxon>Actinoallomurus</taxon>
    </lineage>
</organism>
<dbReference type="RefSeq" id="WP_378211296.1">
    <property type="nucleotide sequence ID" value="NZ_JBHLZP010000490.1"/>
</dbReference>
<gene>
    <name evidence="2" type="ORF">ACFFNX_39605</name>
</gene>
<keyword evidence="3" id="KW-1185">Reference proteome</keyword>
<reference evidence="2 3" key="1">
    <citation type="submission" date="2024-09" db="EMBL/GenBank/DDBJ databases">
        <authorList>
            <person name="Sun Q."/>
            <person name="Mori K."/>
        </authorList>
    </citation>
    <scope>NUCLEOTIDE SEQUENCE [LARGE SCALE GENOMIC DNA]</scope>
    <source>
        <strain evidence="2 3">TBRC 0563</strain>
    </source>
</reference>
<feature type="domain" description="NAD(P)-binding" evidence="1">
    <location>
        <begin position="7"/>
        <end position="219"/>
    </location>
</feature>
<name>A0ABV5YTA0_9ACTN</name>
<sequence>MRILVTGATGVIGRRAVPLLTAAGHTVTGVARSERKAALLREMGADPIEVDLFDPAEVRTAVAGHEAVVNLATKIPSPYRAARRSAWSETERIRREVSRHLVDAALEAGAGRFVQESIAFIYPDRGHAWIGEDVPLDPPPLGRANEAAEAQARRFTEDGGTGVVLRFGQFYAWDSTHTRYMRRMARLRLPALPGPRFAYASSIAADDAAAAVVAALDAPAGTWNVTDDRPLTRGEFHRALAETLGVRPPLTTGSLPLGLSGNLRFYLRSQRVSNRRFKQATGWSPRHPDAAAGWRAMVADHEGG</sequence>
<dbReference type="EMBL" id="JBHLZP010000490">
    <property type="protein sequence ID" value="MFB9838281.1"/>
    <property type="molecule type" value="Genomic_DNA"/>
</dbReference>
<dbReference type="InterPro" id="IPR016040">
    <property type="entry name" value="NAD(P)-bd_dom"/>
</dbReference>
<dbReference type="Pfam" id="PF13460">
    <property type="entry name" value="NAD_binding_10"/>
    <property type="match status" value="1"/>
</dbReference>